<reference evidence="5 6" key="1">
    <citation type="submission" date="2018-03" db="EMBL/GenBank/DDBJ databases">
        <title>Genomic Encyclopedia of Archaeal and Bacterial Type Strains, Phase II (KMG-II): from individual species to whole genera.</title>
        <authorList>
            <person name="Goeker M."/>
        </authorList>
    </citation>
    <scope>NUCLEOTIDE SEQUENCE [LARGE SCALE GENOMIC DNA]</scope>
    <source>
        <strain evidence="5 6">DSM 100673</strain>
    </source>
</reference>
<dbReference type="PANTHER" id="PTHR33376:SF15">
    <property type="entry name" value="BLL6794 PROTEIN"/>
    <property type="match status" value="1"/>
</dbReference>
<dbReference type="Gene3D" id="3.40.190.170">
    <property type="entry name" value="Bacterial extracellular solute-binding protein, family 7"/>
    <property type="match status" value="1"/>
</dbReference>
<dbReference type="InterPro" id="IPR038404">
    <property type="entry name" value="TRAP_DctP_sf"/>
</dbReference>
<dbReference type="Pfam" id="PF03480">
    <property type="entry name" value="DctP"/>
    <property type="match status" value="1"/>
</dbReference>
<dbReference type="AlphaFoldDB" id="A0A2P8FDD3"/>
<evidence type="ECO:0000256" key="1">
    <source>
        <dbReference type="ARBA" id="ARBA00004418"/>
    </source>
</evidence>
<keyword evidence="6" id="KW-1185">Reference proteome</keyword>
<evidence type="ECO:0000313" key="6">
    <source>
        <dbReference type="Proteomes" id="UP000240418"/>
    </source>
</evidence>
<comment type="caution">
    <text evidence="5">The sequence shown here is derived from an EMBL/GenBank/DDBJ whole genome shotgun (WGS) entry which is preliminary data.</text>
</comment>
<name>A0A2P8FDD3_9RHOB</name>
<feature type="signal peptide" evidence="4">
    <location>
        <begin position="1"/>
        <end position="25"/>
    </location>
</feature>
<organism evidence="5 6">
    <name type="scientific">Shimia abyssi</name>
    <dbReference type="NCBI Taxonomy" id="1662395"/>
    <lineage>
        <taxon>Bacteria</taxon>
        <taxon>Pseudomonadati</taxon>
        <taxon>Pseudomonadota</taxon>
        <taxon>Alphaproteobacteria</taxon>
        <taxon>Rhodobacterales</taxon>
        <taxon>Roseobacteraceae</taxon>
    </lineage>
</organism>
<evidence type="ECO:0000256" key="2">
    <source>
        <dbReference type="ARBA" id="ARBA00022729"/>
    </source>
</evidence>
<evidence type="ECO:0000313" key="5">
    <source>
        <dbReference type="EMBL" id="PSL19730.1"/>
    </source>
</evidence>
<dbReference type="PANTHER" id="PTHR33376">
    <property type="match status" value="1"/>
</dbReference>
<gene>
    <name evidence="5" type="ORF">CLV88_105153</name>
</gene>
<dbReference type="RefSeq" id="WP_106608384.1">
    <property type="nucleotide sequence ID" value="NZ_PYGJ01000005.1"/>
</dbReference>
<feature type="chain" id="PRO_5015169208" evidence="4">
    <location>
        <begin position="26"/>
        <end position="347"/>
    </location>
</feature>
<keyword evidence="3" id="KW-0574">Periplasm</keyword>
<sequence length="347" mass="38133">MIVKSMKRTLLAGLSVALLSPLSAAAETKILFNIFVPPSHFYWDVMRDWATQVHDKSDGRLTIEFTPKSVAPPPKVMDAVRKGAADAGFLANIYLGPKNPGAHVGLMPWVHQGDSEATSVALWNTYQKYFSDAEKWRGVHLLGMYHFGGGALCSVTDEKIESAEDLSSRKVWSLKGNLDKMLKNLNVATVNGPAVQIHEIVSRNVVEAFTGITYDSVLQFKIASYTKSCVQFEKSPFSINFSHFINQRVWDGLSPEDQQVLTELSGEHLARMVGAKVTEQALAGRDELGQTVEYIQPSDALMTSLQEASKPVVDAWIAKVADMGVDGQAALDFMRAEVERLSTVNAN</sequence>
<dbReference type="Proteomes" id="UP000240418">
    <property type="component" value="Unassembled WGS sequence"/>
</dbReference>
<dbReference type="InterPro" id="IPR018389">
    <property type="entry name" value="DctP_fam"/>
</dbReference>
<proteinExistence type="predicted"/>
<accession>A0A2P8FDD3</accession>
<evidence type="ECO:0000256" key="3">
    <source>
        <dbReference type="ARBA" id="ARBA00022764"/>
    </source>
</evidence>
<keyword evidence="2 4" id="KW-0732">Signal</keyword>
<protein>
    <submittedName>
        <fullName evidence="5">TRAP-type C4-dicarboxylate transport system substrate-binding protein</fullName>
    </submittedName>
</protein>
<evidence type="ECO:0000256" key="4">
    <source>
        <dbReference type="SAM" id="SignalP"/>
    </source>
</evidence>
<dbReference type="GO" id="GO:0042597">
    <property type="term" value="C:periplasmic space"/>
    <property type="evidence" value="ECO:0007669"/>
    <property type="project" value="UniProtKB-SubCell"/>
</dbReference>
<comment type="subcellular location">
    <subcellularLocation>
        <location evidence="1">Periplasm</location>
    </subcellularLocation>
</comment>
<dbReference type="NCBIfam" id="NF037995">
    <property type="entry name" value="TRAP_S1"/>
    <property type="match status" value="1"/>
</dbReference>
<dbReference type="EMBL" id="PYGJ01000005">
    <property type="protein sequence ID" value="PSL19730.1"/>
    <property type="molecule type" value="Genomic_DNA"/>
</dbReference>
<dbReference type="OrthoDB" id="7822595at2"/>
<dbReference type="GO" id="GO:0055085">
    <property type="term" value="P:transmembrane transport"/>
    <property type="evidence" value="ECO:0007669"/>
    <property type="project" value="InterPro"/>
</dbReference>